<dbReference type="EnsemblMetazoa" id="MDOA000819-RB">
    <property type="protein sequence ID" value="MDOA000819-PB"/>
    <property type="gene ID" value="MDOA000819"/>
</dbReference>
<dbReference type="FunFam" id="3.30.160.60:FF:000065">
    <property type="entry name" value="B-cell CLL/lymphoma 6, member B"/>
    <property type="match status" value="1"/>
</dbReference>
<dbReference type="PROSITE" id="PS50157">
    <property type="entry name" value="ZINC_FINGER_C2H2_2"/>
    <property type="match status" value="5"/>
</dbReference>
<evidence type="ECO:0008006" key="6">
    <source>
        <dbReference type="Google" id="ProtNLM"/>
    </source>
</evidence>
<dbReference type="Pfam" id="PF10545">
    <property type="entry name" value="MADF_DNA_bdg"/>
    <property type="match status" value="7"/>
</dbReference>
<organism evidence="5">
    <name type="scientific">Musca domestica</name>
    <name type="common">House fly</name>
    <dbReference type="NCBI Taxonomy" id="7370"/>
    <lineage>
        <taxon>Eukaryota</taxon>
        <taxon>Metazoa</taxon>
        <taxon>Ecdysozoa</taxon>
        <taxon>Arthropoda</taxon>
        <taxon>Hexapoda</taxon>
        <taxon>Insecta</taxon>
        <taxon>Pterygota</taxon>
        <taxon>Neoptera</taxon>
        <taxon>Endopterygota</taxon>
        <taxon>Diptera</taxon>
        <taxon>Brachycera</taxon>
        <taxon>Muscomorpha</taxon>
        <taxon>Muscoidea</taxon>
        <taxon>Muscidae</taxon>
        <taxon>Musca</taxon>
    </lineage>
</organism>
<dbReference type="VEuPathDB" id="VectorBase:MDOMA2_018127"/>
<dbReference type="SMART" id="SM00595">
    <property type="entry name" value="MADF"/>
    <property type="match status" value="8"/>
</dbReference>
<dbReference type="Gene3D" id="3.30.160.60">
    <property type="entry name" value="Classic Zinc Finger"/>
    <property type="match status" value="4"/>
</dbReference>
<keyword evidence="1" id="KW-0479">Metal-binding</keyword>
<dbReference type="SMART" id="SM00355">
    <property type="entry name" value="ZnF_C2H2"/>
    <property type="match status" value="8"/>
</dbReference>
<dbReference type="InterPro" id="IPR006578">
    <property type="entry name" value="MADF-dom"/>
</dbReference>
<proteinExistence type="predicted"/>
<evidence type="ECO:0000256" key="1">
    <source>
        <dbReference type="ARBA" id="ARBA00022723"/>
    </source>
</evidence>
<sequence length="1574" mass="187622">MWSRILVEKLIHKYRQHEYLYNSSHPFYADRARRAASLQDICRSLNKINKNITVYELKKKIHTLRSQYLKELRDMGKSRQEGVTGVLEPKLWCYDKLDFLKYHCHTKYSTIDDVEMEDVIEEVEEAHNNTEITCIFEDGDTQHNHPNDGESSDEFEFTSIDKTWTKELVKVLIEQYRQQENLYNTNDPRHMHRKTRHQSFLEMCEAINKINEHITVPDIKKKIHTLRSQYIRQLHDIREGKHEESRGRLWCFDRLDFLRPHCTFKNQVEAVEEVEEDHTPCNISEIEVLNETLVDGNVKGFREHENLIETKISSNQKIWSKNLVELLIDEYRKHANLYNSRHPLYLKRTARMNSLLEICQAINEINDNFTMEDVKKKIHTLRSQFLKELREFLDSKQDDVANQIMKPKLWCFDKLKFLKDHCSLKRSTTLEFEDSNALDTDPEFEELRENVLHEYEIEEMSRVASETSEEIIEEYCASDDLEEFDAQKYILWTKDMVEYLINRYRQHENLYNTKNPYYMDRPKRFNSMLAICKELKRYNQNLTVDDVKKKIHTLRSQYVKELRDIYLSQRDVVEPKLWCFEQMEFLKPYCRMKRKFSNNTIEKAAKYSPLNSSESNAEAYSECETPYELDQSTANRMWNRHLVQLLISKYRRHEHLYNTNNPQYLDREARLKSLQDIAKSLQRINANITIYHIKKKIHTLRTQYLKELRELQENAVGKATAPKLWCYRQLAFLEPHCVIKNSTANSNEVEMELVSNDPIGADEAHDINTFYLDYEEINEEFDLHEDNTLDKQDVLWTREMLELLIQKYQQHENLYNKTHAHYNNATKNLKSFRDICKSTKKLNPDITEEDVKNEINNLKRQYVEDLKRLEGRRDLKPKLWCFEQFAFLRPYCDDQRKYNLDDLEMQETDGNENAAYIECEKPIKDGKEHQTSKEILRYLRCGEILIASSCDYKDPYILKCDHCGDVYSAVDSFLNHCIYHFQLGEKNEIGLKENSCREQKSGCNEVNGATNELYSVEIAVDKFENPEMDEEGQDDDEHVEESQFNDLEDFEPLEYDPYVTEEFSVDEECQAYEGEDPLDLYGEEIESQFDEEEDYTMFSEQLHSKDPAELSSYDDQEYLYDEHIENVQTQNYTPVFVLNFIKSEKNLLAFIKAYHKQPYLWRRHHTDQIQRRNSPIYLQKIATELREHHHLSLNVKEVTMLIRHVRGQYRILLNPRTMAGEYKAKSTKTLTTRCARALEFLQPFMEISSISRLNEKHSNLSSRQIVQLLRIYQQFPNLWNTNRIEYVCRNKRQESLVAMQRQIKLKMDWATTLSDLRRYLYGLHIQCSREKSCSGKICKYYEHMAFLVDHVAPFKCSLCKRKFKSPFVLKIHHNEHAGDLHLLPPLQCNICQKNFNDFKLYKLHAQRHMDDLQEECTVCGKRFGKPFELRKHQQTHTNETPFCCELCGVAYRHNSSLIAHMRKHRSELCYKCNRCSKRFQSNVQLHEHMKTHQRNTITYDCDMCEKSFKSKETLNAHRASHLRKNEKCTICGEFFGESSLRKHMQGHLENGEVDDNMEGEDFIITIDSEKIHGF</sequence>
<reference evidence="5" key="1">
    <citation type="submission" date="2020-05" db="UniProtKB">
        <authorList>
            <consortium name="EnsemblMetazoa"/>
        </authorList>
    </citation>
    <scope>IDENTIFICATION</scope>
    <source>
        <strain evidence="5">Aabys</strain>
    </source>
</reference>
<protein>
    <recommendedName>
        <fullName evidence="6">MADF domain-containing protein</fullName>
    </recommendedName>
</protein>
<name>A0A1I8M3B8_MUSDO</name>
<dbReference type="PANTHER" id="PTHR21505:SF12">
    <property type="entry name" value="MADF DOMAIN-CONTAINING PROTEIN-RELATED"/>
    <property type="match status" value="1"/>
</dbReference>
<evidence type="ECO:0000256" key="2">
    <source>
        <dbReference type="ARBA" id="ARBA00022771"/>
    </source>
</evidence>
<dbReference type="PANTHER" id="PTHR21505">
    <property type="entry name" value="MADF DOMAIN-CONTAINING PROTEIN-RELATED"/>
    <property type="match status" value="1"/>
</dbReference>
<dbReference type="eggNOG" id="KOG1721">
    <property type="taxonomic scope" value="Eukaryota"/>
</dbReference>
<dbReference type="GO" id="GO:0008270">
    <property type="term" value="F:zinc ion binding"/>
    <property type="evidence" value="ECO:0007669"/>
    <property type="project" value="UniProtKB-KW"/>
</dbReference>
<dbReference type="PROSITE" id="PS51029">
    <property type="entry name" value="MADF"/>
    <property type="match status" value="6"/>
</dbReference>
<dbReference type="InterPro" id="IPR013087">
    <property type="entry name" value="Znf_C2H2_type"/>
</dbReference>
<dbReference type="SUPFAM" id="SSF57667">
    <property type="entry name" value="beta-beta-alpha zinc fingers"/>
    <property type="match status" value="4"/>
</dbReference>
<evidence type="ECO:0000256" key="3">
    <source>
        <dbReference type="ARBA" id="ARBA00022833"/>
    </source>
</evidence>
<accession>A0A1I8M3B8</accession>
<dbReference type="PROSITE" id="PS00028">
    <property type="entry name" value="ZINC_FINGER_C2H2_1"/>
    <property type="match status" value="5"/>
</dbReference>
<dbReference type="Pfam" id="PF00096">
    <property type="entry name" value="zf-C2H2"/>
    <property type="match status" value="4"/>
</dbReference>
<dbReference type="InterPro" id="IPR036236">
    <property type="entry name" value="Znf_C2H2_sf"/>
</dbReference>
<dbReference type="VEuPathDB" id="VectorBase:MDOMA2_003760"/>
<keyword evidence="2 4" id="KW-0863">Zinc-finger</keyword>
<dbReference type="VEuPathDB" id="VectorBase:MDOA000819"/>
<evidence type="ECO:0000256" key="4">
    <source>
        <dbReference type="PROSITE-ProRule" id="PRU00042"/>
    </source>
</evidence>
<keyword evidence="3" id="KW-0862">Zinc</keyword>
<evidence type="ECO:0000313" key="5">
    <source>
        <dbReference type="EnsemblMetazoa" id="MDOA000819-PB"/>
    </source>
</evidence>